<dbReference type="SUPFAM" id="SSF47413">
    <property type="entry name" value="lambda repressor-like DNA-binding domains"/>
    <property type="match status" value="1"/>
</dbReference>
<dbReference type="InterPro" id="IPR050807">
    <property type="entry name" value="TransReg_Diox_bact_type"/>
</dbReference>
<comment type="caution">
    <text evidence="3">The sequence shown here is derived from an EMBL/GenBank/DDBJ whole genome shotgun (WGS) entry which is preliminary data.</text>
</comment>
<organism evidence="3 4">
    <name type="scientific">Niveibacterium umoris</name>
    <dbReference type="NCBI Taxonomy" id="1193620"/>
    <lineage>
        <taxon>Bacteria</taxon>
        <taxon>Pseudomonadati</taxon>
        <taxon>Pseudomonadota</taxon>
        <taxon>Betaproteobacteria</taxon>
        <taxon>Rhodocyclales</taxon>
        <taxon>Rhodocyclaceae</taxon>
        <taxon>Niveibacterium</taxon>
    </lineage>
</organism>
<feature type="domain" description="HTH cro/C1-type" evidence="2">
    <location>
        <begin position="18"/>
        <end position="72"/>
    </location>
</feature>
<gene>
    <name evidence="3" type="ORF">GGR36_001095</name>
</gene>
<dbReference type="PANTHER" id="PTHR46797">
    <property type="entry name" value="HTH-TYPE TRANSCRIPTIONAL REGULATOR"/>
    <property type="match status" value="1"/>
</dbReference>
<evidence type="ECO:0000313" key="4">
    <source>
        <dbReference type="Proteomes" id="UP000561045"/>
    </source>
</evidence>
<dbReference type="SMART" id="SM00530">
    <property type="entry name" value="HTH_XRE"/>
    <property type="match status" value="1"/>
</dbReference>
<dbReference type="PROSITE" id="PS50943">
    <property type="entry name" value="HTH_CROC1"/>
    <property type="match status" value="1"/>
</dbReference>
<dbReference type="GO" id="GO:0003700">
    <property type="term" value="F:DNA-binding transcription factor activity"/>
    <property type="evidence" value="ECO:0007669"/>
    <property type="project" value="TreeGrafter"/>
</dbReference>
<keyword evidence="4" id="KW-1185">Reference proteome</keyword>
<dbReference type="EMBL" id="JACIET010000001">
    <property type="protein sequence ID" value="MBB4011787.1"/>
    <property type="molecule type" value="Genomic_DNA"/>
</dbReference>
<dbReference type="Gene3D" id="1.10.260.40">
    <property type="entry name" value="lambda repressor-like DNA-binding domains"/>
    <property type="match status" value="1"/>
</dbReference>
<dbReference type="Pfam" id="PF01381">
    <property type="entry name" value="HTH_3"/>
    <property type="match status" value="1"/>
</dbReference>
<dbReference type="InterPro" id="IPR001387">
    <property type="entry name" value="Cro/C1-type_HTH"/>
</dbReference>
<proteinExistence type="predicted"/>
<dbReference type="GO" id="GO:0005829">
    <property type="term" value="C:cytosol"/>
    <property type="evidence" value="ECO:0007669"/>
    <property type="project" value="TreeGrafter"/>
</dbReference>
<dbReference type="GO" id="GO:0003677">
    <property type="term" value="F:DNA binding"/>
    <property type="evidence" value="ECO:0007669"/>
    <property type="project" value="UniProtKB-KW"/>
</dbReference>
<evidence type="ECO:0000313" key="3">
    <source>
        <dbReference type="EMBL" id="MBB4011787.1"/>
    </source>
</evidence>
<accession>A0A840BMS4</accession>
<reference evidence="3 4" key="1">
    <citation type="submission" date="2020-08" db="EMBL/GenBank/DDBJ databases">
        <title>Genomic Encyclopedia of Type Strains, Phase IV (KMG-IV): sequencing the most valuable type-strain genomes for metagenomic binning, comparative biology and taxonomic classification.</title>
        <authorList>
            <person name="Goeker M."/>
        </authorList>
    </citation>
    <scope>NUCLEOTIDE SEQUENCE [LARGE SCALE GENOMIC DNA]</scope>
    <source>
        <strain evidence="3 4">DSM 106739</strain>
    </source>
</reference>
<dbReference type="RefSeq" id="WP_172196550.1">
    <property type="nucleotide sequence ID" value="NZ_BAABLE010000011.1"/>
</dbReference>
<protein>
    <submittedName>
        <fullName evidence="3">Transcriptional regulator with XRE-family HTH domain</fullName>
    </submittedName>
</protein>
<evidence type="ECO:0000256" key="1">
    <source>
        <dbReference type="ARBA" id="ARBA00023125"/>
    </source>
</evidence>
<evidence type="ECO:0000259" key="2">
    <source>
        <dbReference type="PROSITE" id="PS50943"/>
    </source>
</evidence>
<dbReference type="AlphaFoldDB" id="A0A840BMS4"/>
<keyword evidence="1" id="KW-0238">DNA-binding</keyword>
<sequence>MARESDTALDAALFGRAVRLLRGERGWSQELLAEKADLNRTYVGEVERGDVVPSILTAAKLADAFGVRLSIVMARCESLARPREYTHF</sequence>
<dbReference type="PANTHER" id="PTHR46797:SF1">
    <property type="entry name" value="METHYLPHOSPHONATE SYNTHASE"/>
    <property type="match status" value="1"/>
</dbReference>
<name>A0A840BMS4_9RHOO</name>
<dbReference type="InterPro" id="IPR010982">
    <property type="entry name" value="Lambda_DNA-bd_dom_sf"/>
</dbReference>
<dbReference type="Proteomes" id="UP000561045">
    <property type="component" value="Unassembled WGS sequence"/>
</dbReference>
<dbReference type="CDD" id="cd00093">
    <property type="entry name" value="HTH_XRE"/>
    <property type="match status" value="1"/>
</dbReference>